<dbReference type="RefSeq" id="WP_222987831.1">
    <property type="nucleotide sequence ID" value="NZ_JAINVV010000001.1"/>
</dbReference>
<organism evidence="6 7">
    <name type="scientific">Sphingomonas colocasiae</name>
    <dbReference type="NCBI Taxonomy" id="1848973"/>
    <lineage>
        <taxon>Bacteria</taxon>
        <taxon>Pseudomonadati</taxon>
        <taxon>Pseudomonadota</taxon>
        <taxon>Alphaproteobacteria</taxon>
        <taxon>Sphingomonadales</taxon>
        <taxon>Sphingomonadaceae</taxon>
        <taxon>Sphingomonas</taxon>
    </lineage>
</organism>
<dbReference type="PANTHER" id="PTHR43133:SF63">
    <property type="entry name" value="RNA POLYMERASE SIGMA FACTOR FECI-RELATED"/>
    <property type="match status" value="1"/>
</dbReference>
<dbReference type="SUPFAM" id="SSF88946">
    <property type="entry name" value="Sigma2 domain of RNA polymerase sigma factors"/>
    <property type="match status" value="1"/>
</dbReference>
<protein>
    <recommendedName>
        <fullName evidence="5">RNA polymerase sigma factor 70 region 4 type 2 domain-containing protein</fullName>
    </recommendedName>
</protein>
<reference evidence="6 7" key="1">
    <citation type="submission" date="2021-08" db="EMBL/GenBank/DDBJ databases">
        <authorList>
            <person name="Tuo L."/>
        </authorList>
    </citation>
    <scope>NUCLEOTIDE SEQUENCE [LARGE SCALE GENOMIC DNA]</scope>
    <source>
        <strain evidence="6 7">JCM 31229</strain>
    </source>
</reference>
<dbReference type="SUPFAM" id="SSF88659">
    <property type="entry name" value="Sigma3 and sigma4 domains of RNA polymerase sigma factors"/>
    <property type="match status" value="1"/>
</dbReference>
<sequence>MTGSLSPQPLQQAAGDVDWSGVRGAVRNYVLGRTGRHDLADDIAQETVASLIEYGRTHQIATIYGLGFRIAGKLLLKHHRAAARMSEDEIAESHASNDPLPDHMVAVRQDVALVSRILRRMPRLRREVLVRRRIRGESCATIAQALNMSTKAVEKHITRGLRDLNDALDRRDLHE</sequence>
<keyword evidence="7" id="KW-1185">Reference proteome</keyword>
<evidence type="ECO:0000256" key="4">
    <source>
        <dbReference type="ARBA" id="ARBA00023163"/>
    </source>
</evidence>
<evidence type="ECO:0000313" key="7">
    <source>
        <dbReference type="Proteomes" id="UP000706039"/>
    </source>
</evidence>
<evidence type="ECO:0000256" key="1">
    <source>
        <dbReference type="ARBA" id="ARBA00010641"/>
    </source>
</evidence>
<evidence type="ECO:0000259" key="5">
    <source>
        <dbReference type="Pfam" id="PF08281"/>
    </source>
</evidence>
<dbReference type="EMBL" id="JAINVV010000001">
    <property type="protein sequence ID" value="MBY8820711.1"/>
    <property type="molecule type" value="Genomic_DNA"/>
</dbReference>
<keyword evidence="3" id="KW-0731">Sigma factor</keyword>
<dbReference type="Proteomes" id="UP000706039">
    <property type="component" value="Unassembled WGS sequence"/>
</dbReference>
<proteinExistence type="inferred from homology"/>
<evidence type="ECO:0000256" key="3">
    <source>
        <dbReference type="ARBA" id="ARBA00023082"/>
    </source>
</evidence>
<dbReference type="Gene3D" id="1.10.10.10">
    <property type="entry name" value="Winged helix-like DNA-binding domain superfamily/Winged helix DNA-binding domain"/>
    <property type="match status" value="1"/>
</dbReference>
<evidence type="ECO:0000313" key="6">
    <source>
        <dbReference type="EMBL" id="MBY8820711.1"/>
    </source>
</evidence>
<dbReference type="InterPro" id="IPR036388">
    <property type="entry name" value="WH-like_DNA-bd_sf"/>
</dbReference>
<dbReference type="InterPro" id="IPR039425">
    <property type="entry name" value="RNA_pol_sigma-70-like"/>
</dbReference>
<name>A0ABS7PHC4_9SPHN</name>
<dbReference type="PANTHER" id="PTHR43133">
    <property type="entry name" value="RNA POLYMERASE ECF-TYPE SIGMA FACTO"/>
    <property type="match status" value="1"/>
</dbReference>
<gene>
    <name evidence="6" type="ORF">K7G82_00300</name>
</gene>
<dbReference type="InterPro" id="IPR013324">
    <property type="entry name" value="RNA_pol_sigma_r3/r4-like"/>
</dbReference>
<dbReference type="Gene3D" id="1.10.1740.10">
    <property type="match status" value="1"/>
</dbReference>
<comment type="similarity">
    <text evidence="1">Belongs to the sigma-70 factor family. ECF subfamily.</text>
</comment>
<feature type="domain" description="RNA polymerase sigma factor 70 region 4 type 2" evidence="5">
    <location>
        <begin position="114"/>
        <end position="164"/>
    </location>
</feature>
<keyword evidence="4" id="KW-0804">Transcription</keyword>
<dbReference type="InterPro" id="IPR013249">
    <property type="entry name" value="RNA_pol_sigma70_r4_t2"/>
</dbReference>
<evidence type="ECO:0000256" key="2">
    <source>
        <dbReference type="ARBA" id="ARBA00023015"/>
    </source>
</evidence>
<dbReference type="InterPro" id="IPR013325">
    <property type="entry name" value="RNA_pol_sigma_r2"/>
</dbReference>
<accession>A0ABS7PHC4</accession>
<comment type="caution">
    <text evidence="6">The sequence shown here is derived from an EMBL/GenBank/DDBJ whole genome shotgun (WGS) entry which is preliminary data.</text>
</comment>
<keyword evidence="2" id="KW-0805">Transcription regulation</keyword>
<dbReference type="Pfam" id="PF08281">
    <property type="entry name" value="Sigma70_r4_2"/>
    <property type="match status" value="1"/>
</dbReference>